<evidence type="ECO:0000313" key="2">
    <source>
        <dbReference type="Proteomes" id="UP000034681"/>
    </source>
</evidence>
<reference evidence="1" key="1">
    <citation type="submission" date="2012-04" db="EMBL/GenBank/DDBJ databases">
        <authorList>
            <person name="Borisov I.G."/>
            <person name="Ivanikova N.V."/>
            <person name="Pinevich A.V."/>
        </authorList>
    </citation>
    <scope>NUCLEOTIDE SEQUENCE</scope>
    <source>
        <strain evidence="1">CALU 1027</strain>
    </source>
</reference>
<organism evidence="1 2">
    <name type="scientific">Prochlorothrix hollandica PCC 9006 = CALU 1027</name>
    <dbReference type="NCBI Taxonomy" id="317619"/>
    <lineage>
        <taxon>Bacteria</taxon>
        <taxon>Bacillati</taxon>
        <taxon>Cyanobacteriota</taxon>
        <taxon>Cyanophyceae</taxon>
        <taxon>Prochlorotrichales</taxon>
        <taxon>Prochlorotrichaceae</taxon>
        <taxon>Prochlorothrix</taxon>
    </lineage>
</organism>
<dbReference type="Proteomes" id="UP000034681">
    <property type="component" value="Unassembled WGS sequence"/>
</dbReference>
<name>A0A0M2PVR9_PROHO</name>
<evidence type="ECO:0000313" key="1">
    <source>
        <dbReference type="EMBL" id="KKI99192.1"/>
    </source>
</evidence>
<accession>A0A0M2PVR9</accession>
<dbReference type="EMBL" id="AJTX02000006">
    <property type="protein sequence ID" value="KKI99192.1"/>
    <property type="molecule type" value="Genomic_DNA"/>
</dbReference>
<proteinExistence type="predicted"/>
<gene>
    <name evidence="1" type="ORF">PROH_15675</name>
</gene>
<dbReference type="AlphaFoldDB" id="A0A0M2PVR9"/>
<comment type="caution">
    <text evidence="1">The sequence shown here is derived from an EMBL/GenBank/DDBJ whole genome shotgun (WGS) entry which is preliminary data.</text>
</comment>
<sequence length="77" mass="8511">MKIGYCAGVLVDRQNFAERHENRAPTGGLRAVGVRFSDPFPGLGWTQFCQAIRPGGFQKCPEIPQKIEIVAPYPPQP</sequence>
<protein>
    <submittedName>
        <fullName evidence="1">Uncharacterized protein</fullName>
    </submittedName>
</protein>
<keyword evidence="2" id="KW-1185">Reference proteome</keyword>